<comment type="caution">
    <text evidence="1">The sequence shown here is derived from an EMBL/GenBank/DDBJ whole genome shotgun (WGS) entry which is preliminary data.</text>
</comment>
<protein>
    <recommendedName>
        <fullName evidence="3">SynChlorMet cassette protein ScmC</fullName>
    </recommendedName>
</protein>
<organism evidence="1 2">
    <name type="scientific">Eubacterium album</name>
    <dbReference type="NCBI Taxonomy" id="2978477"/>
    <lineage>
        <taxon>Bacteria</taxon>
        <taxon>Bacillati</taxon>
        <taxon>Bacillota</taxon>
        <taxon>Clostridia</taxon>
        <taxon>Eubacteriales</taxon>
        <taxon>Eubacteriaceae</taxon>
        <taxon>Eubacterium</taxon>
    </lineage>
</organism>
<evidence type="ECO:0000313" key="2">
    <source>
        <dbReference type="Proteomes" id="UP001431199"/>
    </source>
</evidence>
<name>A0ABT2LXP8_9FIRM</name>
<reference evidence="1" key="1">
    <citation type="submission" date="2022-09" db="EMBL/GenBank/DDBJ databases">
        <title>Eubacterium sp. LFL-14 isolated from human feces.</title>
        <authorList>
            <person name="Liu F."/>
        </authorList>
    </citation>
    <scope>NUCLEOTIDE SEQUENCE</scope>
    <source>
        <strain evidence="1">LFL-14</strain>
    </source>
</reference>
<dbReference type="EMBL" id="JAODBU010000003">
    <property type="protein sequence ID" value="MCT7398067.1"/>
    <property type="molecule type" value="Genomic_DNA"/>
</dbReference>
<accession>A0ABT2LXP8</accession>
<proteinExistence type="predicted"/>
<dbReference type="SUPFAM" id="SSF53795">
    <property type="entry name" value="PEP carboxykinase-like"/>
    <property type="match status" value="1"/>
</dbReference>
<sequence length="238" mass="27167">MKVYKFGDIPVGVETRGIYFNDNCINYLAEKAKPEFVIKATDKDLEFEQMQSEDNQTYPKSYLEFIALYRKFCEKAIDYGVILVHGSVLEIDGKAYMFSAPSGTGKSTHAKLWRDCFGDRVTMINDDKPLIKFREDGIYAYGTPWDGKHHLSTNMKAKLAGICFLHQAKENHIEKATKENAVKHLMNQVYRPRDIMAMSNTLEYVDKIVNEIPIYEMGCNISKEAAIVAYDAMKDGTL</sequence>
<keyword evidence="2" id="KW-1185">Reference proteome</keyword>
<dbReference type="RefSeq" id="WP_260978363.1">
    <property type="nucleotide sequence ID" value="NZ_JAODBU010000003.1"/>
</dbReference>
<gene>
    <name evidence="1" type="ORF">N5B56_03055</name>
</gene>
<evidence type="ECO:0008006" key="3">
    <source>
        <dbReference type="Google" id="ProtNLM"/>
    </source>
</evidence>
<dbReference type="InterPro" id="IPR027417">
    <property type="entry name" value="P-loop_NTPase"/>
</dbReference>
<evidence type="ECO:0000313" key="1">
    <source>
        <dbReference type="EMBL" id="MCT7398067.1"/>
    </source>
</evidence>
<dbReference type="Gene3D" id="3.40.50.300">
    <property type="entry name" value="P-loop containing nucleotide triphosphate hydrolases"/>
    <property type="match status" value="1"/>
</dbReference>
<dbReference type="Proteomes" id="UP001431199">
    <property type="component" value="Unassembled WGS sequence"/>
</dbReference>